<dbReference type="Gene3D" id="2.40.70.10">
    <property type="entry name" value="Acid Proteases"/>
    <property type="match status" value="1"/>
</dbReference>
<accession>A0A8J5F0L3</accession>
<dbReference type="EMBL" id="JACMSC010000017">
    <property type="protein sequence ID" value="KAG6478671.1"/>
    <property type="molecule type" value="Genomic_DNA"/>
</dbReference>
<dbReference type="PANTHER" id="PTHR12917:SF18">
    <property type="entry name" value="DNA DAMAGE-INDUCIBLE PROTEIN 1-LIKE"/>
    <property type="match status" value="1"/>
</dbReference>
<keyword evidence="3" id="KW-1185">Reference proteome</keyword>
<gene>
    <name evidence="2" type="ORF">ZIOFF_062115</name>
</gene>
<organism evidence="2 3">
    <name type="scientific">Zingiber officinale</name>
    <name type="common">Ginger</name>
    <name type="synonym">Amomum zingiber</name>
    <dbReference type="NCBI Taxonomy" id="94328"/>
    <lineage>
        <taxon>Eukaryota</taxon>
        <taxon>Viridiplantae</taxon>
        <taxon>Streptophyta</taxon>
        <taxon>Embryophyta</taxon>
        <taxon>Tracheophyta</taxon>
        <taxon>Spermatophyta</taxon>
        <taxon>Magnoliopsida</taxon>
        <taxon>Liliopsida</taxon>
        <taxon>Zingiberales</taxon>
        <taxon>Zingiberaceae</taxon>
        <taxon>Zingiber</taxon>
    </lineage>
</organism>
<evidence type="ECO:0000256" key="1">
    <source>
        <dbReference type="SAM" id="MobiDB-lite"/>
    </source>
</evidence>
<proteinExistence type="predicted"/>
<feature type="region of interest" description="Disordered" evidence="1">
    <location>
        <begin position="98"/>
        <end position="140"/>
    </location>
</feature>
<evidence type="ECO:0008006" key="4">
    <source>
        <dbReference type="Google" id="ProtNLM"/>
    </source>
</evidence>
<dbReference type="AlphaFoldDB" id="A0A8J5F0L3"/>
<evidence type="ECO:0000313" key="3">
    <source>
        <dbReference type="Proteomes" id="UP000734854"/>
    </source>
</evidence>
<name>A0A8J5F0L3_ZINOF</name>
<dbReference type="Pfam" id="PF08284">
    <property type="entry name" value="RVP_2"/>
    <property type="match status" value="1"/>
</dbReference>
<protein>
    <recommendedName>
        <fullName evidence="4">Gag-asp_proteas domain-containing protein</fullName>
    </recommendedName>
</protein>
<evidence type="ECO:0000313" key="2">
    <source>
        <dbReference type="EMBL" id="KAG6478671.1"/>
    </source>
</evidence>
<dbReference type="PANTHER" id="PTHR12917">
    <property type="entry name" value="ASPARTYL PROTEASE DDI-RELATED"/>
    <property type="match status" value="1"/>
</dbReference>
<sequence>MTSSVETGPQCPLVRVPEPKSFGGTRSTKELEHFLWDMEQYFVAAKVPETEKVTIASMYLIAVQNSGGGLAWQNVKDLPSAIVAADALVDLRMGEENLNTSSSSKSNFIRKDKKGDWKKDVKKKDSGNNHGKGKAEHSAARGKDNLKNQGCFLCNDPHFAKDCLKREKLNALLLGDKGEDYEQEVATLVNPLQLLNTIVDYESIELLTNMSEDMVRAHSLLLHISVMMNGKSANAMVDTGVTHIFVSAKLVQDYGMSISKCSKYIKSVNVKAQAVMGMACNVPLTIVTWVGKANMMIIPLEDFQIILGMDFLRKTKTVPMPHLDGVMVMQESNPCFVPAVHPYGKGQKKGNTNIISAISLEKGLRRGETTYLAALIDAKPDQNVELPVGVQQLI</sequence>
<feature type="compositionally biased region" description="Polar residues" evidence="1">
    <location>
        <begin position="98"/>
        <end position="107"/>
    </location>
</feature>
<feature type="compositionally biased region" description="Basic and acidic residues" evidence="1">
    <location>
        <begin position="109"/>
        <end position="140"/>
    </location>
</feature>
<comment type="caution">
    <text evidence="2">The sequence shown here is derived from an EMBL/GenBank/DDBJ whole genome shotgun (WGS) entry which is preliminary data.</text>
</comment>
<dbReference type="InterPro" id="IPR021109">
    <property type="entry name" value="Peptidase_aspartic_dom_sf"/>
</dbReference>
<reference evidence="2 3" key="1">
    <citation type="submission" date="2020-08" db="EMBL/GenBank/DDBJ databases">
        <title>Plant Genome Project.</title>
        <authorList>
            <person name="Zhang R.-G."/>
        </authorList>
    </citation>
    <scope>NUCLEOTIDE SEQUENCE [LARGE SCALE GENOMIC DNA]</scope>
    <source>
        <tissue evidence="2">Rhizome</tissue>
    </source>
</reference>
<dbReference type="Proteomes" id="UP000734854">
    <property type="component" value="Unassembled WGS sequence"/>
</dbReference>
<dbReference type="CDD" id="cd00303">
    <property type="entry name" value="retropepsin_like"/>
    <property type="match status" value="1"/>
</dbReference>
<dbReference type="SUPFAM" id="SSF50630">
    <property type="entry name" value="Acid proteases"/>
    <property type="match status" value="1"/>
</dbReference>